<name>A0A499VUV3_STRAX</name>
<reference evidence="2" key="1">
    <citation type="submission" date="2019-04" db="EMBL/GenBank/DDBJ databases">
        <title>Draft genome sequences of Streptomyces avermitilis MC3.</title>
        <authorList>
            <person name="Komaki H."/>
            <person name="Tamura T."/>
            <person name="Hosoyama A."/>
        </authorList>
    </citation>
    <scope>NUCLEOTIDE SEQUENCE</scope>
    <source>
        <strain evidence="2">MC3</strain>
    </source>
</reference>
<evidence type="ECO:0000313" key="2">
    <source>
        <dbReference type="EMBL" id="BBJ53441.1"/>
    </source>
</evidence>
<gene>
    <name evidence="2" type="ORF">SAVMC3_60700</name>
</gene>
<feature type="compositionally biased region" description="Low complexity" evidence="1">
    <location>
        <begin position="57"/>
        <end position="74"/>
    </location>
</feature>
<feature type="compositionally biased region" description="Basic and acidic residues" evidence="1">
    <location>
        <begin position="1"/>
        <end position="10"/>
    </location>
</feature>
<sequence length="147" mass="15210">MDALEQDRVFLPDPRVGHRSGSEQQHSEGRTHQGPFGLQQGTSPGSTQRTRKTDTPASRSRSASRSAASASASAYDTNTSYGPCVCACGGGGVGRGAGSGPGSRPRRRPGPPRFRSGTQAKYVDATVAIKPTRAIARLAPSMSGILG</sequence>
<feature type="compositionally biased region" description="Gly residues" evidence="1">
    <location>
        <begin position="88"/>
        <end position="101"/>
    </location>
</feature>
<feature type="compositionally biased region" description="Polar residues" evidence="1">
    <location>
        <begin position="39"/>
        <end position="48"/>
    </location>
</feature>
<evidence type="ECO:0000256" key="1">
    <source>
        <dbReference type="SAM" id="MobiDB-lite"/>
    </source>
</evidence>
<dbReference type="AlphaFoldDB" id="A0A499VUV3"/>
<feature type="region of interest" description="Disordered" evidence="1">
    <location>
        <begin position="1"/>
        <end position="119"/>
    </location>
</feature>
<accession>A0A499VUV3</accession>
<organism evidence="2">
    <name type="scientific">Streptomyces avermitilis</name>
    <dbReference type="NCBI Taxonomy" id="33903"/>
    <lineage>
        <taxon>Bacteria</taxon>
        <taxon>Bacillati</taxon>
        <taxon>Actinomycetota</taxon>
        <taxon>Actinomycetes</taxon>
        <taxon>Kitasatosporales</taxon>
        <taxon>Streptomycetaceae</taxon>
        <taxon>Streptomyces</taxon>
    </lineage>
</organism>
<protein>
    <submittedName>
        <fullName evidence="2">Uncharacterized protein</fullName>
    </submittedName>
</protein>
<proteinExistence type="predicted"/>
<dbReference type="EMBL" id="AP019621">
    <property type="protein sequence ID" value="BBJ53441.1"/>
    <property type="molecule type" value="Genomic_DNA"/>
</dbReference>